<reference evidence="1 2" key="1">
    <citation type="submission" date="2017-12" db="EMBL/GenBank/DDBJ databases">
        <title>Gene loss provides genomic basis for host adaptation in cereal stripe rust fungi.</title>
        <authorList>
            <person name="Xia C."/>
        </authorList>
    </citation>
    <scope>NUCLEOTIDE SEQUENCE [LARGE SCALE GENOMIC DNA]</scope>
    <source>
        <strain evidence="1 2">93TX-2</strain>
    </source>
</reference>
<gene>
    <name evidence="1" type="ORF">PSHT_10624</name>
</gene>
<proteinExistence type="predicted"/>
<name>A0A2S4V8F1_9BASI</name>
<evidence type="ECO:0000313" key="2">
    <source>
        <dbReference type="Proteomes" id="UP000238274"/>
    </source>
</evidence>
<dbReference type="VEuPathDB" id="FungiDB:PSHT_10624"/>
<comment type="caution">
    <text evidence="1">The sequence shown here is derived from an EMBL/GenBank/DDBJ whole genome shotgun (WGS) entry which is preliminary data.</text>
</comment>
<evidence type="ECO:0000313" key="1">
    <source>
        <dbReference type="EMBL" id="POW05823.1"/>
    </source>
</evidence>
<protein>
    <submittedName>
        <fullName evidence="1">Uncharacterized protein</fullName>
    </submittedName>
</protein>
<dbReference type="VEuPathDB" id="FungiDB:PSTT_13548"/>
<organism evidence="1 2">
    <name type="scientific">Puccinia striiformis</name>
    <dbReference type="NCBI Taxonomy" id="27350"/>
    <lineage>
        <taxon>Eukaryota</taxon>
        <taxon>Fungi</taxon>
        <taxon>Dikarya</taxon>
        <taxon>Basidiomycota</taxon>
        <taxon>Pucciniomycotina</taxon>
        <taxon>Pucciniomycetes</taxon>
        <taxon>Pucciniales</taxon>
        <taxon>Pucciniaceae</taxon>
        <taxon>Puccinia</taxon>
    </lineage>
</organism>
<reference evidence="2" key="2">
    <citation type="journal article" date="2018" name="BMC Genomics">
        <title>Genomic insights into host adaptation between the wheat stripe rust pathogen (Puccinia striiformis f. sp. tritici) and the barley stripe rust pathogen (Puccinia striiformis f. sp. hordei).</title>
        <authorList>
            <person name="Xia C."/>
            <person name="Wang M."/>
            <person name="Yin C."/>
            <person name="Cornejo O.E."/>
            <person name="Hulbert S.H."/>
            <person name="Chen X."/>
        </authorList>
    </citation>
    <scope>NUCLEOTIDE SEQUENCE [LARGE SCALE GENOMIC DNA]</scope>
    <source>
        <strain evidence="2">93TX-2</strain>
    </source>
</reference>
<keyword evidence="2" id="KW-1185">Reference proteome</keyword>
<dbReference type="VEuPathDB" id="FungiDB:PSTT_13549"/>
<accession>A0A2S4V8F1</accession>
<reference evidence="2" key="3">
    <citation type="journal article" date="2018" name="Mol. Plant Microbe Interact.">
        <title>Genome sequence resources for the wheat stripe rust pathogen (Puccinia striiformis f. sp. tritici) and the barley stripe rust pathogen (Puccinia striiformis f. sp. hordei).</title>
        <authorList>
            <person name="Xia C."/>
            <person name="Wang M."/>
            <person name="Yin C."/>
            <person name="Cornejo O.E."/>
            <person name="Hulbert S.H."/>
            <person name="Chen X."/>
        </authorList>
    </citation>
    <scope>NUCLEOTIDE SEQUENCE [LARGE SCALE GENOMIC DNA]</scope>
    <source>
        <strain evidence="2">93TX-2</strain>
    </source>
</reference>
<dbReference type="AlphaFoldDB" id="A0A2S4V8F1"/>
<sequence>MVRCSLHVRIRLQTSRILWSHCARGNDVVCAGHIASLGWADHATSMPVSVPVSILPVQLMVELSCDRTSDVVSLHMSEESKPSVRSPIGISTYYLIAVLYLNGITTRDPAEDSSVTKLQLSLKALPERSTALERMCNSSFLLLRKQRVQGIVKSLKAIKAVLTPRLRCPERDYHRQVARQRRPTGCIAQSTHL</sequence>
<dbReference type="Proteomes" id="UP000238274">
    <property type="component" value="Unassembled WGS sequence"/>
</dbReference>
<dbReference type="EMBL" id="PKSM01000166">
    <property type="protein sequence ID" value="POW05823.1"/>
    <property type="molecule type" value="Genomic_DNA"/>
</dbReference>